<proteinExistence type="predicted"/>
<evidence type="ECO:0000313" key="1">
    <source>
        <dbReference type="EMBL" id="PHQ23581.1"/>
    </source>
</evidence>
<organism evidence="1 2">
    <name type="scientific">Marinobacter guineae</name>
    <dbReference type="NCBI Taxonomy" id="432303"/>
    <lineage>
        <taxon>Bacteria</taxon>
        <taxon>Pseudomonadati</taxon>
        <taxon>Pseudomonadota</taxon>
        <taxon>Gammaproteobacteria</taxon>
        <taxon>Pseudomonadales</taxon>
        <taxon>Marinobacteraceae</taxon>
        <taxon>Marinobacter</taxon>
    </lineage>
</organism>
<comment type="caution">
    <text evidence="1">The sequence shown here is derived from an EMBL/GenBank/DDBJ whole genome shotgun (WGS) entry which is preliminary data.</text>
</comment>
<dbReference type="OrthoDB" id="8910754at2"/>
<name>A0A2G1V9Z7_9GAMM</name>
<dbReference type="RefSeq" id="WP_099620057.1">
    <property type="nucleotide sequence ID" value="NZ_KZ319346.1"/>
</dbReference>
<dbReference type="AlphaFoldDB" id="A0A2G1V9Z7"/>
<dbReference type="Proteomes" id="UP000229044">
    <property type="component" value="Unassembled WGS sequence"/>
</dbReference>
<reference evidence="1 2" key="1">
    <citation type="submission" date="2017-09" db="EMBL/GenBank/DDBJ databases">
        <title>The draft genome sequences of Marinobacter guineae M3B.</title>
        <authorList>
            <person name="Cao J."/>
        </authorList>
    </citation>
    <scope>NUCLEOTIDE SEQUENCE [LARGE SCALE GENOMIC DNA]</scope>
    <source>
        <strain evidence="1 2">M3B</strain>
    </source>
</reference>
<dbReference type="EMBL" id="NTFI01000014">
    <property type="protein sequence ID" value="PHQ23581.1"/>
    <property type="molecule type" value="Genomic_DNA"/>
</dbReference>
<evidence type="ECO:0000313" key="2">
    <source>
        <dbReference type="Proteomes" id="UP000229044"/>
    </source>
</evidence>
<keyword evidence="2" id="KW-1185">Reference proteome</keyword>
<protein>
    <submittedName>
        <fullName evidence="1">Uncharacterized protein</fullName>
    </submittedName>
</protein>
<sequence length="283" mass="31061">MKDIGSRIEKIEALLADSSVSSLTYAALESRFTIELICYERLMTAYGYTSYSDLRKWQPKDVVQQVVQEANELAATSLKFSISATPVDPNKPPQSVTDYENFEYVEVGTQIGFDVKEIGKLWNSLSGAALHVQTPKSKDSDLSVYGDPVKIRTKVDKALDLFRKVAEGNLLTSSPGPEISYKCDGCGATIKRKQNLVCNGMVASCSSEACKESYVLTISESGVEFGRRQKLFPCDGCGKTIVLPAKLAEGLRLDQILTAECEDCGEKAEIVLRPCKVVRSKKT</sequence>
<gene>
    <name evidence="1" type="ORF">CLH62_20645</name>
</gene>
<accession>A0A2G1V9Z7</accession>